<dbReference type="AlphaFoldDB" id="A0AAN6GYH3"/>
<accession>A0AAN6GYH3</accession>
<protein>
    <submittedName>
        <fullName evidence="1">Uncharacterized protein</fullName>
    </submittedName>
</protein>
<dbReference type="EMBL" id="JAUJLE010001443">
    <property type="protein sequence ID" value="KAK0949042.1"/>
    <property type="molecule type" value="Genomic_DNA"/>
</dbReference>
<name>A0AAN6GYH3_9PEZI</name>
<reference evidence="1" key="1">
    <citation type="submission" date="2023-06" db="EMBL/GenBank/DDBJ databases">
        <title>Black Yeasts Isolated from many extreme environments.</title>
        <authorList>
            <person name="Coleine C."/>
            <person name="Stajich J.E."/>
            <person name="Selbmann L."/>
        </authorList>
    </citation>
    <scope>NUCLEOTIDE SEQUENCE</scope>
    <source>
        <strain evidence="1">CCFEE 5200</strain>
    </source>
</reference>
<keyword evidence="2" id="KW-1185">Reference proteome</keyword>
<dbReference type="GO" id="GO:0004497">
    <property type="term" value="F:monooxygenase activity"/>
    <property type="evidence" value="ECO:0007669"/>
    <property type="project" value="InterPro"/>
</dbReference>
<evidence type="ECO:0000313" key="2">
    <source>
        <dbReference type="Proteomes" id="UP001175353"/>
    </source>
</evidence>
<proteinExistence type="predicted"/>
<organism evidence="1 2">
    <name type="scientific">Friedmanniomyces endolithicus</name>
    <dbReference type="NCBI Taxonomy" id="329885"/>
    <lineage>
        <taxon>Eukaryota</taxon>
        <taxon>Fungi</taxon>
        <taxon>Dikarya</taxon>
        <taxon>Ascomycota</taxon>
        <taxon>Pezizomycotina</taxon>
        <taxon>Dothideomycetes</taxon>
        <taxon>Dothideomycetidae</taxon>
        <taxon>Mycosphaerellales</taxon>
        <taxon>Teratosphaeriaceae</taxon>
        <taxon>Friedmanniomyces</taxon>
    </lineage>
</organism>
<dbReference type="Gene3D" id="1.10.630.10">
    <property type="entry name" value="Cytochrome P450"/>
    <property type="match status" value="1"/>
</dbReference>
<feature type="non-terminal residue" evidence="1">
    <location>
        <position position="188"/>
    </location>
</feature>
<evidence type="ECO:0000313" key="1">
    <source>
        <dbReference type="EMBL" id="KAK0949042.1"/>
    </source>
</evidence>
<dbReference type="GO" id="GO:0016705">
    <property type="term" value="F:oxidoreductase activity, acting on paired donors, with incorporation or reduction of molecular oxygen"/>
    <property type="evidence" value="ECO:0007669"/>
    <property type="project" value="InterPro"/>
</dbReference>
<gene>
    <name evidence="1" type="ORF">LTR91_026771</name>
</gene>
<dbReference type="InterPro" id="IPR001128">
    <property type="entry name" value="Cyt_P450"/>
</dbReference>
<dbReference type="GO" id="GO:0005506">
    <property type="term" value="F:iron ion binding"/>
    <property type="evidence" value="ECO:0007669"/>
    <property type="project" value="InterPro"/>
</dbReference>
<dbReference type="Pfam" id="PF00067">
    <property type="entry name" value="p450"/>
    <property type="match status" value="1"/>
</dbReference>
<dbReference type="SUPFAM" id="SSF48264">
    <property type="entry name" value="Cytochrome P450"/>
    <property type="match status" value="1"/>
</dbReference>
<dbReference type="Proteomes" id="UP001175353">
    <property type="component" value="Unassembled WGS sequence"/>
</dbReference>
<dbReference type="GO" id="GO:0020037">
    <property type="term" value="F:heme binding"/>
    <property type="evidence" value="ECO:0007669"/>
    <property type="project" value="InterPro"/>
</dbReference>
<comment type="caution">
    <text evidence="1">The sequence shown here is derived from an EMBL/GenBank/DDBJ whole genome shotgun (WGS) entry which is preliminary data.</text>
</comment>
<dbReference type="InterPro" id="IPR036396">
    <property type="entry name" value="Cyt_P450_sf"/>
</dbReference>
<sequence>MRRKFQATYSMSSLVKYEAFVDTCTALFRKHLAERAGDGTEMDLAWWMNCYATDTVAMISSSQRLGDLDAGEDVGDLAKTLHGGLAYVSLVGIFAEWHLPLMNLMAHLRALGLTKGSPRMIVNDFVLRVMGERRQHRAAREKVHADLASAAADETTPRDMLDKFLDFHENAPDHFTDTDISVGLSANV</sequence>